<name>I3YW25_AEQSU</name>
<proteinExistence type="predicted"/>
<feature type="domain" description="Pvc16 N-terminal" evidence="1">
    <location>
        <begin position="8"/>
        <end position="169"/>
    </location>
</feature>
<dbReference type="AlphaFoldDB" id="I3YW25"/>
<gene>
    <name evidence="2" type="ordered locus">Aeqsu_1713</name>
</gene>
<sequence>MIDKALSFITDFLNQELKRTCDISSNLVIASGLVNPDGSVSENIQNKIVISVINLENETFPKSLDNFRTTASNTYDKTAPPVYLNLYLLISANYDSSNYLESLKMLSTVITSFHSNSYFTKNEHPNMPSPLEKLTLEIYNVPITELSHIWNGFGAKYVPSVVYKLRMITL</sequence>
<dbReference type="Proteomes" id="UP000006049">
    <property type="component" value="Chromosome"/>
</dbReference>
<evidence type="ECO:0000313" key="2">
    <source>
        <dbReference type="EMBL" id="AFL81193.1"/>
    </source>
</evidence>
<organism evidence="2 3">
    <name type="scientific">Aequorivita sublithincola (strain DSM 14238 / LMG 21431 / ACAM 643 / 9-3)</name>
    <dbReference type="NCBI Taxonomy" id="746697"/>
    <lineage>
        <taxon>Bacteria</taxon>
        <taxon>Pseudomonadati</taxon>
        <taxon>Bacteroidota</taxon>
        <taxon>Flavobacteriia</taxon>
        <taxon>Flavobacteriales</taxon>
        <taxon>Flavobacteriaceae</taxon>
        <taxon>Aequorivita</taxon>
    </lineage>
</organism>
<dbReference type="EMBL" id="CP003280">
    <property type="protein sequence ID" value="AFL81193.1"/>
    <property type="molecule type" value="Genomic_DNA"/>
</dbReference>
<dbReference type="InterPro" id="IPR025351">
    <property type="entry name" value="Pvc16_N"/>
</dbReference>
<evidence type="ECO:0000259" key="1">
    <source>
        <dbReference type="Pfam" id="PF14065"/>
    </source>
</evidence>
<dbReference type="STRING" id="746697.Aeqsu_1713"/>
<dbReference type="OrthoDB" id="7560784at2"/>
<protein>
    <recommendedName>
        <fullName evidence="1">Pvc16 N-terminal domain-containing protein</fullName>
    </recommendedName>
</protein>
<dbReference type="KEGG" id="asl:Aeqsu_1713"/>
<dbReference type="Pfam" id="PF14065">
    <property type="entry name" value="Pvc16_N"/>
    <property type="match status" value="1"/>
</dbReference>
<keyword evidence="3" id="KW-1185">Reference proteome</keyword>
<dbReference type="RefSeq" id="WP_014782448.1">
    <property type="nucleotide sequence ID" value="NC_018013.1"/>
</dbReference>
<reference evidence="2 3" key="1">
    <citation type="submission" date="2012-06" db="EMBL/GenBank/DDBJ databases">
        <title>The complete genome of Aequorivita sublithincola DSM 14238.</title>
        <authorList>
            <consortium name="US DOE Joint Genome Institute (JGI-PGF)"/>
            <person name="Lucas S."/>
            <person name="Copeland A."/>
            <person name="Lapidus A."/>
            <person name="Goodwin L."/>
            <person name="Pitluck S."/>
            <person name="Peters L."/>
            <person name="Munk A.C.C."/>
            <person name="Kyrpides N."/>
            <person name="Mavromatis K."/>
            <person name="Pagani I."/>
            <person name="Ivanova N."/>
            <person name="Ovchinnikova G."/>
            <person name="Zeytun A."/>
            <person name="Detter J.C."/>
            <person name="Han C."/>
            <person name="Land M."/>
            <person name="Hauser L."/>
            <person name="Markowitz V."/>
            <person name="Cheng J.-F."/>
            <person name="Hugenholtz P."/>
            <person name="Woyke T."/>
            <person name="Wu D."/>
            <person name="Tindall B."/>
            <person name="Faehnrich R."/>
            <person name="Brambilla E."/>
            <person name="Klenk H.-P."/>
            <person name="Eisen J.A."/>
        </authorList>
    </citation>
    <scope>NUCLEOTIDE SEQUENCE [LARGE SCALE GENOMIC DNA]</scope>
    <source>
        <strain evidence="3">DSM 14238 / LMG 21431 / ACAM 643 / 9-3</strain>
    </source>
</reference>
<evidence type="ECO:0000313" key="3">
    <source>
        <dbReference type="Proteomes" id="UP000006049"/>
    </source>
</evidence>
<accession>I3YW25</accession>
<dbReference type="eggNOG" id="ENOG5032Z3H">
    <property type="taxonomic scope" value="Bacteria"/>
</dbReference>
<dbReference type="HOGENOM" id="CLU_110138_0_0_10"/>